<evidence type="ECO:0000313" key="12">
    <source>
        <dbReference type="Ensembl" id="ENSFCTP00005011278.1"/>
    </source>
</evidence>
<keyword evidence="13" id="KW-1185">Reference proteome</keyword>
<organism evidence="12 13">
    <name type="scientific">Felis catus</name>
    <name type="common">Cat</name>
    <name type="synonym">Felis silvestris catus</name>
    <dbReference type="NCBI Taxonomy" id="9685"/>
    <lineage>
        <taxon>Eukaryota</taxon>
        <taxon>Metazoa</taxon>
        <taxon>Chordata</taxon>
        <taxon>Craniata</taxon>
        <taxon>Vertebrata</taxon>
        <taxon>Euteleostomi</taxon>
        <taxon>Mammalia</taxon>
        <taxon>Eutheria</taxon>
        <taxon>Laurasiatheria</taxon>
        <taxon>Carnivora</taxon>
        <taxon>Feliformia</taxon>
        <taxon>Felidae</taxon>
        <taxon>Felinae</taxon>
        <taxon>Felis</taxon>
    </lineage>
</organism>
<evidence type="ECO:0000256" key="10">
    <source>
        <dbReference type="SAM" id="MobiDB-lite"/>
    </source>
</evidence>
<evidence type="ECO:0000256" key="7">
    <source>
        <dbReference type="ARBA" id="ARBA00039594"/>
    </source>
</evidence>
<evidence type="ECO:0000256" key="5">
    <source>
        <dbReference type="ARBA" id="ARBA00023136"/>
    </source>
</evidence>
<dbReference type="Ensembl" id="ENSFCTT00005016459.1">
    <property type="protein sequence ID" value="ENSFCTP00005011278.1"/>
    <property type="gene ID" value="ENSFCTG00005005874.1"/>
</dbReference>
<evidence type="ECO:0000259" key="11">
    <source>
        <dbReference type="PROSITE" id="PS51886"/>
    </source>
</evidence>
<reference evidence="12" key="2">
    <citation type="submission" date="2025-08" db="UniProtKB">
        <authorList>
            <consortium name="Ensembl"/>
        </authorList>
    </citation>
    <scope>IDENTIFICATION</scope>
    <source>
        <strain evidence="12">breed Abyssinian</strain>
    </source>
</reference>
<feature type="compositionally biased region" description="Basic and acidic residues" evidence="10">
    <location>
        <begin position="76"/>
        <end position="102"/>
    </location>
</feature>
<evidence type="ECO:0000256" key="6">
    <source>
        <dbReference type="ARBA" id="ARBA00023228"/>
    </source>
</evidence>
<dbReference type="Proteomes" id="UP000823872">
    <property type="component" value="Chromosome E2"/>
</dbReference>
<sequence length="426" mass="47388">RSVIGEAAPRYLPQVLLSEGSKEPPRGSPSPGDGHKTVRWHAEPRPAGEGEGAQREHLPGAVHNVHVPLAKGKLRGEESCDHENDFCHRRSRESERSPEVHRGSGWLCSARAKLQTGAERLDPEEGPGPPARGAGAGRPALLRDGTPSEELPGPRQLDRDCDRAVIEDWVFRAPHVATFLSVVIHRGFLLPHLSPDLAPLVPERHVDQERVFESILDVPSVIYVNAHLPREQRHRWDLLFSSELHGHSFAQLCGRITHQGPCVLLLEDRDGHVFGGFASCSWEVKPQFQGDDRCFLFSTSPRMAVYTSTGYNDHYMYLNHGQQTIPNGLGMGGQHNYFGLWVDVDFGKGHSKAKPKCTTYHSPQLSAQEDFRFEKMEVWAVGEAPGSQQAQRNRSILTVDPEAQALLEIIGRPRHSQGLQDVPEDE</sequence>
<reference evidence="12 13" key="1">
    <citation type="submission" date="2021-02" db="EMBL/GenBank/DDBJ databases">
        <title>Safari Cat Assemblies.</title>
        <authorList>
            <person name="Bredemeyer K.R."/>
            <person name="Murphy W.J."/>
        </authorList>
    </citation>
    <scope>NUCLEOTIDE SEQUENCE [LARGE SCALE GENOMIC DNA]</scope>
</reference>
<evidence type="ECO:0000256" key="8">
    <source>
        <dbReference type="ARBA" id="ARBA00041780"/>
    </source>
</evidence>
<accession>A0ABI7WLV6</accession>
<comment type="subcellular location">
    <subcellularLocation>
        <location evidence="3">Cytoplasm</location>
    </subcellularLocation>
    <subcellularLocation>
        <location evidence="2">Lysosome</location>
    </subcellularLocation>
    <subcellularLocation>
        <location evidence="1">Membrane</location>
    </subcellularLocation>
</comment>
<protein>
    <recommendedName>
        <fullName evidence="7">MTOR-associated protein MEAK7</fullName>
    </recommendedName>
    <alternativeName>
        <fullName evidence="9">TBC/LysM-associated domain-containing protein 1</fullName>
    </alternativeName>
    <alternativeName>
        <fullName evidence="8">TLD domain-containing protein 1</fullName>
    </alternativeName>
</protein>
<dbReference type="Pfam" id="PF07534">
    <property type="entry name" value="TLD"/>
    <property type="match status" value="1"/>
</dbReference>
<evidence type="ECO:0000256" key="2">
    <source>
        <dbReference type="ARBA" id="ARBA00004371"/>
    </source>
</evidence>
<evidence type="ECO:0000256" key="3">
    <source>
        <dbReference type="ARBA" id="ARBA00004496"/>
    </source>
</evidence>
<dbReference type="PANTHER" id="PTHR23354:SF131">
    <property type="entry name" value="MTOR-ASSOCIATED PROTEIN MEAK7"/>
    <property type="match status" value="1"/>
</dbReference>
<dbReference type="PANTHER" id="PTHR23354">
    <property type="entry name" value="NUCLEOLAR PROTEIN 7/ESTROGEN RECEPTOR COACTIVATOR-RELATED"/>
    <property type="match status" value="1"/>
</dbReference>
<feature type="compositionally biased region" description="Basic and acidic residues" evidence="10">
    <location>
        <begin position="33"/>
        <end position="58"/>
    </location>
</feature>
<gene>
    <name evidence="12" type="primary">MEAK7</name>
</gene>
<dbReference type="SMART" id="SM00584">
    <property type="entry name" value="TLDc"/>
    <property type="match status" value="1"/>
</dbReference>
<feature type="region of interest" description="Disordered" evidence="10">
    <location>
        <begin position="76"/>
        <end position="103"/>
    </location>
</feature>
<dbReference type="PROSITE" id="PS51886">
    <property type="entry name" value="TLDC"/>
    <property type="match status" value="1"/>
</dbReference>
<proteinExistence type="predicted"/>
<keyword evidence="4" id="KW-0963">Cytoplasm</keyword>
<evidence type="ECO:0000256" key="4">
    <source>
        <dbReference type="ARBA" id="ARBA00022490"/>
    </source>
</evidence>
<feature type="region of interest" description="Disordered" evidence="10">
    <location>
        <begin position="1"/>
        <end position="63"/>
    </location>
</feature>
<dbReference type="GeneTree" id="ENSGT00940000158087"/>
<feature type="region of interest" description="Disordered" evidence="10">
    <location>
        <begin position="118"/>
        <end position="156"/>
    </location>
</feature>
<evidence type="ECO:0000313" key="13">
    <source>
        <dbReference type="Proteomes" id="UP000823872"/>
    </source>
</evidence>
<evidence type="ECO:0000256" key="1">
    <source>
        <dbReference type="ARBA" id="ARBA00004370"/>
    </source>
</evidence>
<dbReference type="InterPro" id="IPR006571">
    <property type="entry name" value="TLDc_dom"/>
</dbReference>
<feature type="domain" description="TLDc" evidence="11">
    <location>
        <begin position="214"/>
        <end position="382"/>
    </location>
</feature>
<evidence type="ECO:0000256" key="9">
    <source>
        <dbReference type="ARBA" id="ARBA00042134"/>
    </source>
</evidence>
<reference evidence="12" key="3">
    <citation type="submission" date="2025-09" db="UniProtKB">
        <authorList>
            <consortium name="Ensembl"/>
        </authorList>
    </citation>
    <scope>IDENTIFICATION</scope>
    <source>
        <strain evidence="12">breed Abyssinian</strain>
    </source>
</reference>
<keyword evidence="5" id="KW-0472">Membrane</keyword>
<feature type="compositionally biased region" description="Low complexity" evidence="10">
    <location>
        <begin position="131"/>
        <end position="140"/>
    </location>
</feature>
<keyword evidence="6" id="KW-0458">Lysosome</keyword>
<name>A0ABI7WLV6_FELCA</name>